<evidence type="ECO:0000313" key="2">
    <source>
        <dbReference type="EMBL" id="EJZ66297.1"/>
    </source>
</evidence>
<evidence type="ECO:0000256" key="1">
    <source>
        <dbReference type="SAM" id="SignalP"/>
    </source>
</evidence>
<evidence type="ECO:0000313" key="3">
    <source>
        <dbReference type="Proteomes" id="UP000006044"/>
    </source>
</evidence>
<dbReference type="Gene3D" id="3.80.10.10">
    <property type="entry name" value="Ribonuclease Inhibitor"/>
    <property type="match status" value="1"/>
</dbReference>
<dbReference type="Pfam" id="PF13306">
    <property type="entry name" value="LRR_5"/>
    <property type="match status" value="2"/>
</dbReference>
<dbReference type="HOGENOM" id="CLU_028334_0_0_10"/>
<dbReference type="PANTHER" id="PTHR45661:SF3">
    <property type="entry name" value="IG-LIKE DOMAIN-CONTAINING PROTEIN"/>
    <property type="match status" value="1"/>
</dbReference>
<dbReference type="STRING" id="742726.HMPREF9448_00474"/>
<dbReference type="InterPro" id="IPR053139">
    <property type="entry name" value="Surface_bspA-like"/>
</dbReference>
<dbReference type="SUPFAM" id="SSF52058">
    <property type="entry name" value="L domain-like"/>
    <property type="match status" value="1"/>
</dbReference>
<feature type="chain" id="PRO_5003841015" evidence="1">
    <location>
        <begin position="24"/>
        <end position="385"/>
    </location>
</feature>
<sequence length="385" mass="42364">MKNTLLRTVVIFVALCIYPSIHAYDFEYDGFYYDITSDSTVSVTHDHGDFYKGDISIPNQATHNGKTYQVTTIEANAFKGKEQLTSVHISNSIDSIGDYAFCACPLLTQVSLGEGITYMGNDIFRSSGLTSITITRNVSQIGLSPFSACTQLTEINVDEANPYFSSLDGVLTDKNRTTIVAYPAGKGKRYIIPDGITKIGTHSFFACYPITYIHIPNSVKTIELFAFASCTDLDTVILGNSVDSIEVAAFRINDRLKTIYSMNPIPPAAHTGAFDSFNSFFIQCTLHVPAGSLQAYKNAEVWKNFKNIVENDFTGIERSTPNKAKIFGNKNSIAFRNIEPGTDISIYDTTGKCIKTFAMDGDSEIPLPSGIYLIKYAGRTVKIIL</sequence>
<dbReference type="RefSeq" id="WP_008860971.1">
    <property type="nucleotide sequence ID" value="NZ_JH815203.1"/>
</dbReference>
<dbReference type="eggNOG" id="COG4886">
    <property type="taxonomic scope" value="Bacteria"/>
</dbReference>
<dbReference type="GeneID" id="77847817"/>
<protein>
    <submittedName>
        <fullName evidence="2">Por secretion system C-terminal sorting domain-containing protein</fullName>
    </submittedName>
</protein>
<dbReference type="InterPro" id="IPR032675">
    <property type="entry name" value="LRR_dom_sf"/>
</dbReference>
<keyword evidence="3" id="KW-1185">Reference proteome</keyword>
<dbReference type="PANTHER" id="PTHR45661">
    <property type="entry name" value="SURFACE ANTIGEN"/>
    <property type="match status" value="1"/>
</dbReference>
<organism evidence="2 3">
    <name type="scientific">Barnesiella intestinihominis YIT 11860</name>
    <dbReference type="NCBI Taxonomy" id="742726"/>
    <lineage>
        <taxon>Bacteria</taxon>
        <taxon>Pseudomonadati</taxon>
        <taxon>Bacteroidota</taxon>
        <taxon>Bacteroidia</taxon>
        <taxon>Bacteroidales</taxon>
        <taxon>Barnesiellaceae</taxon>
        <taxon>Barnesiella</taxon>
    </lineage>
</organism>
<accession>K0X4D1</accession>
<dbReference type="InterPro" id="IPR026906">
    <property type="entry name" value="LRR_5"/>
</dbReference>
<dbReference type="OrthoDB" id="1071848at2"/>
<reference evidence="2 3" key="1">
    <citation type="submission" date="2012-08" db="EMBL/GenBank/DDBJ databases">
        <title>The Genome Sequence of Barnesiella intestinihominis YIT 11860.</title>
        <authorList>
            <consortium name="The Broad Institute Genome Sequencing Platform"/>
            <person name="Earl A."/>
            <person name="Ward D."/>
            <person name="Feldgarden M."/>
            <person name="Gevers D."/>
            <person name="Morotomi M."/>
            <person name="Walker B."/>
            <person name="Young S.K."/>
            <person name="Zeng Q."/>
            <person name="Gargeya S."/>
            <person name="Fitzgerald M."/>
            <person name="Haas B."/>
            <person name="Abouelleil A."/>
            <person name="Alvarado L."/>
            <person name="Arachchi H.M."/>
            <person name="Berlin A.M."/>
            <person name="Chapman S.B."/>
            <person name="Goldberg J."/>
            <person name="Griggs A."/>
            <person name="Gujja S."/>
            <person name="Hansen M."/>
            <person name="Howarth C."/>
            <person name="Imamovic A."/>
            <person name="Larimer J."/>
            <person name="McCowen C."/>
            <person name="Montmayeur A."/>
            <person name="Murphy C."/>
            <person name="Neiman D."/>
            <person name="Pearson M."/>
            <person name="Priest M."/>
            <person name="Roberts A."/>
            <person name="Saif S."/>
            <person name="Shea T."/>
            <person name="Sisk P."/>
            <person name="Sykes S."/>
            <person name="Wortman J."/>
            <person name="Nusbaum C."/>
            <person name="Birren B."/>
        </authorList>
    </citation>
    <scope>NUCLEOTIDE SEQUENCE [LARGE SCALE GENOMIC DNA]</scope>
    <source>
        <strain evidence="2 3">YIT 11860</strain>
    </source>
</reference>
<comment type="caution">
    <text evidence="2">The sequence shown here is derived from an EMBL/GenBank/DDBJ whole genome shotgun (WGS) entry which is preliminary data.</text>
</comment>
<gene>
    <name evidence="2" type="ORF">HMPREF9448_00474</name>
</gene>
<proteinExistence type="predicted"/>
<name>K0X4D1_9BACT</name>
<dbReference type="Proteomes" id="UP000006044">
    <property type="component" value="Unassembled WGS sequence"/>
</dbReference>
<dbReference type="AlphaFoldDB" id="K0X4D1"/>
<dbReference type="EMBL" id="ADLE01000001">
    <property type="protein sequence ID" value="EJZ66297.1"/>
    <property type="molecule type" value="Genomic_DNA"/>
</dbReference>
<feature type="signal peptide" evidence="1">
    <location>
        <begin position="1"/>
        <end position="23"/>
    </location>
</feature>
<keyword evidence="1" id="KW-0732">Signal</keyword>